<keyword evidence="2" id="KW-1185">Reference proteome</keyword>
<reference evidence="1 2" key="1">
    <citation type="submission" date="2020-05" db="EMBL/GenBank/DDBJ databases">
        <title>Mucilaginibacter mali sp. nov.</title>
        <authorList>
            <person name="Kim H.S."/>
            <person name="Lee K.C."/>
            <person name="Suh M.K."/>
            <person name="Kim J.-S."/>
            <person name="Han K.-I."/>
            <person name="Eom M.K."/>
            <person name="Shin Y.K."/>
            <person name="Lee J.-S."/>
        </authorList>
    </citation>
    <scope>NUCLEOTIDE SEQUENCE [LARGE SCALE GENOMIC DNA]</scope>
    <source>
        <strain evidence="1 2">G2-14</strain>
    </source>
</reference>
<organism evidence="1 2">
    <name type="scientific">Mucilaginibacter mali</name>
    <dbReference type="NCBI Taxonomy" id="2740462"/>
    <lineage>
        <taxon>Bacteria</taxon>
        <taxon>Pseudomonadati</taxon>
        <taxon>Bacteroidota</taxon>
        <taxon>Sphingobacteriia</taxon>
        <taxon>Sphingobacteriales</taxon>
        <taxon>Sphingobacteriaceae</taxon>
        <taxon>Mucilaginibacter</taxon>
    </lineage>
</organism>
<dbReference type="AlphaFoldDB" id="A0A7D4QBB9"/>
<evidence type="ECO:0000313" key="2">
    <source>
        <dbReference type="Proteomes" id="UP000505355"/>
    </source>
</evidence>
<dbReference type="PANTHER" id="PTHR36849:SF1">
    <property type="entry name" value="CYTOPLASMIC PROTEIN"/>
    <property type="match status" value="1"/>
</dbReference>
<dbReference type="EMBL" id="CP054139">
    <property type="protein sequence ID" value="QKJ30404.1"/>
    <property type="molecule type" value="Genomic_DNA"/>
</dbReference>
<dbReference type="InterPro" id="IPR052552">
    <property type="entry name" value="YeaO-like"/>
</dbReference>
<name>A0A7D4QBB9_9SPHI</name>
<dbReference type="Pfam" id="PF22752">
    <property type="entry name" value="DUF488-N3i"/>
    <property type="match status" value="1"/>
</dbReference>
<accession>A0A7D4QBB9</accession>
<dbReference type="PANTHER" id="PTHR36849">
    <property type="entry name" value="CYTOPLASMIC PROTEIN-RELATED"/>
    <property type="match status" value="1"/>
</dbReference>
<evidence type="ECO:0000313" key="1">
    <source>
        <dbReference type="EMBL" id="QKJ30404.1"/>
    </source>
</evidence>
<gene>
    <name evidence="1" type="ORF">HQ865_11765</name>
</gene>
<dbReference type="RefSeq" id="WP_173415079.1">
    <property type="nucleotide sequence ID" value="NZ_CP054139.1"/>
</dbReference>
<dbReference type="KEGG" id="mmab:HQ865_11765"/>
<proteinExistence type="predicted"/>
<protein>
    <submittedName>
        <fullName evidence="1">DUF488 domain-containing protein</fullName>
    </submittedName>
</protein>
<dbReference type="Proteomes" id="UP000505355">
    <property type="component" value="Chromosome"/>
</dbReference>
<sequence>MSVKIKRIYEPFAKSDGFRILIDRLWPRGIKKEGTHIDKWMKDIAPSTQLRKWFDHDPEKWDEFRMKYHHELNESDAMKEMAAIINEQATATLLYGAKEEKYNHAIVLQELLKKHY</sequence>